<dbReference type="OrthoDB" id="9451547at2759"/>
<feature type="transmembrane region" description="Helical" evidence="1">
    <location>
        <begin position="328"/>
        <end position="353"/>
    </location>
</feature>
<feature type="transmembrane region" description="Helical" evidence="1">
    <location>
        <begin position="297"/>
        <end position="316"/>
    </location>
</feature>
<proteinExistence type="predicted"/>
<sequence length="457" mass="51913">MNCTAANTTLDFRGTRGWVRQSNDRGTLDIIVSCSVTIFLCIWTSVCVNVPAPERGIWALLRSRWYLFCLGIVGPEFALLGSVGQYCSARRSVLAFAGTKHAGWTMKHAFFADMGGIHLRFPDAPSFPVNAKQLHFLVTHGYIAYPNISTSEINDRNKADGLARIICTIQIFWFTLSTISRPVVGYAITTLELTTLAYILCALAILFFWRSKPMNIQTSMMLECPTPLSRIRRGRPPDETYYYTPLDFAGREEWIATRLWTYYVNMLRQMRVVHSYPRQLPVQHFSSFSCPIPTKPMIFIIFGITVAYTSIFVAGWNLHYPSATEQLLWRICSSGTMIITVIGSLFEVTIMFLQYQRRHSVTALVHNPDIEVIPRHPRPVSVKNSRWQAALQNIRNNTPEKDPHFDIPIRSLLITTPLGALYCIFRAFILVEDVISLRELPASAFAAVGWSTYVPHI</sequence>
<accession>A0A6A5TV26</accession>
<dbReference type="AlphaFoldDB" id="A0A6A5TV26"/>
<gene>
    <name evidence="2" type="ORF">CC80DRAFT_471860</name>
</gene>
<dbReference type="PANTHER" id="PTHR35043">
    <property type="entry name" value="TRANSCRIPTION FACTOR DOMAIN-CONTAINING PROTEIN"/>
    <property type="match status" value="1"/>
</dbReference>
<evidence type="ECO:0000313" key="2">
    <source>
        <dbReference type="EMBL" id="KAF1956465.1"/>
    </source>
</evidence>
<reference evidence="2" key="1">
    <citation type="journal article" date="2020" name="Stud. Mycol.">
        <title>101 Dothideomycetes genomes: a test case for predicting lifestyles and emergence of pathogens.</title>
        <authorList>
            <person name="Haridas S."/>
            <person name="Albert R."/>
            <person name="Binder M."/>
            <person name="Bloem J."/>
            <person name="Labutti K."/>
            <person name="Salamov A."/>
            <person name="Andreopoulos B."/>
            <person name="Baker S."/>
            <person name="Barry K."/>
            <person name="Bills G."/>
            <person name="Bluhm B."/>
            <person name="Cannon C."/>
            <person name="Castanera R."/>
            <person name="Culley D."/>
            <person name="Daum C."/>
            <person name="Ezra D."/>
            <person name="Gonzalez J."/>
            <person name="Henrissat B."/>
            <person name="Kuo A."/>
            <person name="Liang C."/>
            <person name="Lipzen A."/>
            <person name="Lutzoni F."/>
            <person name="Magnuson J."/>
            <person name="Mondo S."/>
            <person name="Nolan M."/>
            <person name="Ohm R."/>
            <person name="Pangilinan J."/>
            <person name="Park H.-J."/>
            <person name="Ramirez L."/>
            <person name="Alfaro M."/>
            <person name="Sun H."/>
            <person name="Tritt A."/>
            <person name="Yoshinaga Y."/>
            <person name="Zwiers L.-H."/>
            <person name="Turgeon B."/>
            <person name="Goodwin S."/>
            <person name="Spatafora J."/>
            <person name="Crous P."/>
            <person name="Grigoriev I."/>
        </authorList>
    </citation>
    <scope>NUCLEOTIDE SEQUENCE</scope>
    <source>
        <strain evidence="2">CBS 675.92</strain>
    </source>
</reference>
<feature type="transmembrane region" description="Helical" evidence="1">
    <location>
        <begin position="161"/>
        <end position="180"/>
    </location>
</feature>
<feature type="transmembrane region" description="Helical" evidence="1">
    <location>
        <begin position="30"/>
        <end position="52"/>
    </location>
</feature>
<organism evidence="2 3">
    <name type="scientific">Byssothecium circinans</name>
    <dbReference type="NCBI Taxonomy" id="147558"/>
    <lineage>
        <taxon>Eukaryota</taxon>
        <taxon>Fungi</taxon>
        <taxon>Dikarya</taxon>
        <taxon>Ascomycota</taxon>
        <taxon>Pezizomycotina</taxon>
        <taxon>Dothideomycetes</taxon>
        <taxon>Pleosporomycetidae</taxon>
        <taxon>Pleosporales</taxon>
        <taxon>Massarineae</taxon>
        <taxon>Massarinaceae</taxon>
        <taxon>Byssothecium</taxon>
    </lineage>
</organism>
<evidence type="ECO:0000313" key="3">
    <source>
        <dbReference type="Proteomes" id="UP000800035"/>
    </source>
</evidence>
<protein>
    <submittedName>
        <fullName evidence="2">Uncharacterized protein</fullName>
    </submittedName>
</protein>
<dbReference type="PANTHER" id="PTHR35043:SF8">
    <property type="entry name" value="DUF4220 DOMAIN-CONTAINING PROTEIN"/>
    <property type="match status" value="1"/>
</dbReference>
<name>A0A6A5TV26_9PLEO</name>
<dbReference type="Proteomes" id="UP000800035">
    <property type="component" value="Unassembled WGS sequence"/>
</dbReference>
<keyword evidence="1" id="KW-1133">Transmembrane helix</keyword>
<keyword evidence="1" id="KW-0472">Membrane</keyword>
<feature type="transmembrane region" description="Helical" evidence="1">
    <location>
        <begin position="64"/>
        <end position="83"/>
    </location>
</feature>
<keyword evidence="3" id="KW-1185">Reference proteome</keyword>
<dbReference type="EMBL" id="ML976991">
    <property type="protein sequence ID" value="KAF1956465.1"/>
    <property type="molecule type" value="Genomic_DNA"/>
</dbReference>
<evidence type="ECO:0000256" key="1">
    <source>
        <dbReference type="SAM" id="Phobius"/>
    </source>
</evidence>
<feature type="transmembrane region" description="Helical" evidence="1">
    <location>
        <begin position="186"/>
        <end position="209"/>
    </location>
</feature>
<keyword evidence="1" id="KW-0812">Transmembrane</keyword>